<accession>A0A1F7VBA8</accession>
<dbReference type="AlphaFoldDB" id="A0A1F7VBA8"/>
<proteinExistence type="predicted"/>
<organism evidence="1 2">
    <name type="scientific">Candidatus Uhrbacteria bacterium RIFCSPLOWO2_02_FULL_49_11</name>
    <dbReference type="NCBI Taxonomy" id="1802409"/>
    <lineage>
        <taxon>Bacteria</taxon>
        <taxon>Candidatus Uhriibacteriota</taxon>
    </lineage>
</organism>
<comment type="caution">
    <text evidence="1">The sequence shown here is derived from an EMBL/GenBank/DDBJ whole genome shotgun (WGS) entry which is preliminary data.</text>
</comment>
<name>A0A1F7VBA8_9BACT</name>
<evidence type="ECO:0000313" key="1">
    <source>
        <dbReference type="EMBL" id="OGL87819.1"/>
    </source>
</evidence>
<gene>
    <name evidence="1" type="ORF">A3I42_00360</name>
</gene>
<protein>
    <submittedName>
        <fullName evidence="1">Uncharacterized protein</fullName>
    </submittedName>
</protein>
<reference evidence="1 2" key="1">
    <citation type="journal article" date="2016" name="Nat. Commun.">
        <title>Thousands of microbial genomes shed light on interconnected biogeochemical processes in an aquifer system.</title>
        <authorList>
            <person name="Anantharaman K."/>
            <person name="Brown C.T."/>
            <person name="Hug L.A."/>
            <person name="Sharon I."/>
            <person name="Castelle C.J."/>
            <person name="Probst A.J."/>
            <person name="Thomas B.C."/>
            <person name="Singh A."/>
            <person name="Wilkins M.J."/>
            <person name="Karaoz U."/>
            <person name="Brodie E.L."/>
            <person name="Williams K.H."/>
            <person name="Hubbard S.S."/>
            <person name="Banfield J.F."/>
        </authorList>
    </citation>
    <scope>NUCLEOTIDE SEQUENCE [LARGE SCALE GENOMIC DNA]</scope>
</reference>
<sequence>MVNWILPKARQSRHVLVFKFSICYLLLFPHPREILRSAQNDGPERLSSQIAIGDTAGEQTATVEQIAIVFGSPIAVRKDGGHRTVILLNGYMVKLLCFDKLDKTNKTNRNDRADKH</sequence>
<dbReference type="Proteomes" id="UP000178264">
    <property type="component" value="Unassembled WGS sequence"/>
</dbReference>
<evidence type="ECO:0000313" key="2">
    <source>
        <dbReference type="Proteomes" id="UP000178264"/>
    </source>
</evidence>
<dbReference type="EMBL" id="MGER01000054">
    <property type="protein sequence ID" value="OGL87819.1"/>
    <property type="molecule type" value="Genomic_DNA"/>
</dbReference>